<feature type="compositionally biased region" description="Acidic residues" evidence="6">
    <location>
        <begin position="324"/>
        <end position="334"/>
    </location>
</feature>
<evidence type="ECO:0000256" key="5">
    <source>
        <dbReference type="ARBA" id="ARBA00023136"/>
    </source>
</evidence>
<keyword evidence="3 7" id="KW-0812">Transmembrane</keyword>
<dbReference type="GO" id="GO:0010961">
    <property type="term" value="P:intracellular magnesium ion homeostasis"/>
    <property type="evidence" value="ECO:0000318"/>
    <property type="project" value="GO_Central"/>
</dbReference>
<dbReference type="InterPro" id="IPR044089">
    <property type="entry name" value="Alr1-like"/>
</dbReference>
<feature type="compositionally biased region" description="Basic and acidic residues" evidence="6">
    <location>
        <begin position="281"/>
        <end position="293"/>
    </location>
</feature>
<comment type="subcellular location">
    <subcellularLocation>
        <location evidence="1">Membrane</location>
        <topology evidence="1">Multi-pass membrane protein</topology>
    </subcellularLocation>
</comment>
<dbReference type="AlphaFoldDB" id="B6K0M1"/>
<dbReference type="GeneID" id="7051205"/>
<evidence type="ECO:0000313" key="10">
    <source>
        <dbReference type="Proteomes" id="UP000001744"/>
    </source>
</evidence>
<reference evidence="8 10" key="1">
    <citation type="journal article" date="2011" name="Science">
        <title>Comparative functional genomics of the fission yeasts.</title>
        <authorList>
            <person name="Rhind N."/>
            <person name="Chen Z."/>
            <person name="Yassour M."/>
            <person name="Thompson D.A."/>
            <person name="Haas B.J."/>
            <person name="Habib N."/>
            <person name="Wapinski I."/>
            <person name="Roy S."/>
            <person name="Lin M.F."/>
            <person name="Heiman D.I."/>
            <person name="Young S.K."/>
            <person name="Furuya K."/>
            <person name="Guo Y."/>
            <person name="Pidoux A."/>
            <person name="Chen H.M."/>
            <person name="Robbertse B."/>
            <person name="Goldberg J.M."/>
            <person name="Aoki K."/>
            <person name="Bayne E.H."/>
            <person name="Berlin A.M."/>
            <person name="Desjardins C.A."/>
            <person name="Dobbs E."/>
            <person name="Dukaj L."/>
            <person name="Fan L."/>
            <person name="FitzGerald M.G."/>
            <person name="French C."/>
            <person name="Gujja S."/>
            <person name="Hansen K."/>
            <person name="Keifenheim D."/>
            <person name="Levin J.Z."/>
            <person name="Mosher R.A."/>
            <person name="Mueller C.A."/>
            <person name="Pfiffner J."/>
            <person name="Priest M."/>
            <person name="Russ C."/>
            <person name="Smialowska A."/>
            <person name="Swoboda P."/>
            <person name="Sykes S.M."/>
            <person name="Vaughn M."/>
            <person name="Vengrova S."/>
            <person name="Yoder R."/>
            <person name="Zeng Q."/>
            <person name="Allshire R."/>
            <person name="Baulcombe D."/>
            <person name="Birren B.W."/>
            <person name="Brown W."/>
            <person name="Ekwall K."/>
            <person name="Kellis M."/>
            <person name="Leatherwood J."/>
            <person name="Levin H."/>
            <person name="Margalit H."/>
            <person name="Martienssen R."/>
            <person name="Nieduszynski C.A."/>
            <person name="Spatafora J.W."/>
            <person name="Friedman N."/>
            <person name="Dalgaard J.Z."/>
            <person name="Baumann P."/>
            <person name="Niki H."/>
            <person name="Regev A."/>
            <person name="Nusbaum C."/>
        </authorList>
    </citation>
    <scope>NUCLEOTIDE SEQUENCE [LARGE SCALE GENOMIC DNA]</scope>
    <source>
        <strain evidence="10">yFS275 / FY16936</strain>
    </source>
</reference>
<feature type="region of interest" description="Disordered" evidence="6">
    <location>
        <begin position="272"/>
        <end position="307"/>
    </location>
</feature>
<dbReference type="PANTHER" id="PTHR21535:SF51">
    <property type="entry name" value="MANGANESE RESISTANCE PROTEIN MNR2"/>
    <property type="match status" value="1"/>
</dbReference>
<dbReference type="SUPFAM" id="SSF144083">
    <property type="entry name" value="Magnesium transport protein CorA, transmembrane region"/>
    <property type="match status" value="1"/>
</dbReference>
<evidence type="ECO:0000256" key="3">
    <source>
        <dbReference type="ARBA" id="ARBA00022692"/>
    </source>
</evidence>
<evidence type="ECO:0000313" key="8">
    <source>
        <dbReference type="EMBL" id="EEB07492.1"/>
    </source>
</evidence>
<dbReference type="GO" id="GO:0015095">
    <property type="term" value="F:magnesium ion transmembrane transporter activity"/>
    <property type="evidence" value="ECO:0000318"/>
    <property type="project" value="GO_Central"/>
</dbReference>
<accession>B6K0M1</accession>
<keyword evidence="4 7" id="KW-1133">Transmembrane helix</keyword>
<dbReference type="InterPro" id="IPR002523">
    <property type="entry name" value="MgTranspt_CorA/ZnTranspt_ZntB"/>
</dbReference>
<feature type="region of interest" description="Disordered" evidence="6">
    <location>
        <begin position="210"/>
        <end position="235"/>
    </location>
</feature>
<keyword evidence="10" id="KW-1185">Reference proteome</keyword>
<evidence type="ECO:0000256" key="1">
    <source>
        <dbReference type="ARBA" id="ARBA00004141"/>
    </source>
</evidence>
<evidence type="ECO:0000313" key="9">
    <source>
        <dbReference type="JaponicusDB" id="SJAG_02578"/>
    </source>
</evidence>
<organism evidence="8 10">
    <name type="scientific">Schizosaccharomyces japonicus (strain yFS275 / FY16936)</name>
    <name type="common">Fission yeast</name>
    <dbReference type="NCBI Taxonomy" id="402676"/>
    <lineage>
        <taxon>Eukaryota</taxon>
        <taxon>Fungi</taxon>
        <taxon>Dikarya</taxon>
        <taxon>Ascomycota</taxon>
        <taxon>Taphrinomycotina</taxon>
        <taxon>Schizosaccharomycetes</taxon>
        <taxon>Schizosaccharomycetales</taxon>
        <taxon>Schizosaccharomycetaceae</taxon>
        <taxon>Schizosaccharomyces</taxon>
    </lineage>
</organism>
<evidence type="ECO:0000256" key="4">
    <source>
        <dbReference type="ARBA" id="ARBA00022989"/>
    </source>
</evidence>
<dbReference type="GO" id="GO:0000329">
    <property type="term" value="C:fungal-type vacuole membrane"/>
    <property type="evidence" value="ECO:0000318"/>
    <property type="project" value="GO_Central"/>
</dbReference>
<keyword evidence="5 7" id="KW-0472">Membrane</keyword>
<evidence type="ECO:0000256" key="7">
    <source>
        <dbReference type="SAM" id="Phobius"/>
    </source>
</evidence>
<dbReference type="EMBL" id="KE651166">
    <property type="protein sequence ID" value="EEB07492.1"/>
    <property type="molecule type" value="Genomic_DNA"/>
</dbReference>
<evidence type="ECO:0000256" key="2">
    <source>
        <dbReference type="ARBA" id="ARBA00009765"/>
    </source>
</evidence>
<dbReference type="FunFam" id="1.20.58.340:FF:000008">
    <property type="entry name" value="CorA family metal ion transporter"/>
    <property type="match status" value="1"/>
</dbReference>
<dbReference type="RefSeq" id="XP_002173785.1">
    <property type="nucleotide sequence ID" value="XM_002173749.2"/>
</dbReference>
<feature type="compositionally biased region" description="Basic and acidic residues" evidence="6">
    <location>
        <begin position="226"/>
        <end position="235"/>
    </location>
</feature>
<protein>
    <submittedName>
        <fullName evidence="8">CorA family magnesium ion transporter</fullName>
    </submittedName>
</protein>
<feature type="region of interest" description="Disordered" evidence="6">
    <location>
        <begin position="324"/>
        <end position="349"/>
    </location>
</feature>
<dbReference type="HOGENOM" id="CLU_007127_12_2_1"/>
<feature type="compositionally biased region" description="Polar residues" evidence="6">
    <location>
        <begin position="1"/>
        <end position="11"/>
    </location>
</feature>
<proteinExistence type="inferred from homology"/>
<comment type="similarity">
    <text evidence="2">Belongs to the CorA metal ion transporter (MIT) (TC 1.A.35) family.</text>
</comment>
<feature type="compositionally biased region" description="Polar residues" evidence="6">
    <location>
        <begin position="117"/>
        <end position="131"/>
    </location>
</feature>
<gene>
    <name evidence="9" type="primary">mnr2</name>
    <name evidence="8" type="ORF">SJAG_02578</name>
</gene>
<feature type="region of interest" description="Disordered" evidence="6">
    <location>
        <begin position="103"/>
        <end position="138"/>
    </location>
</feature>
<dbReference type="eggNOG" id="ENOG502QPTQ">
    <property type="taxonomic scope" value="Eukaryota"/>
</dbReference>
<dbReference type="Pfam" id="PF01544">
    <property type="entry name" value="CorA"/>
    <property type="match status" value="1"/>
</dbReference>
<dbReference type="Gene3D" id="1.20.58.340">
    <property type="entry name" value="Magnesium transport protein CorA, transmembrane region"/>
    <property type="match status" value="2"/>
</dbReference>
<dbReference type="InterPro" id="IPR045861">
    <property type="entry name" value="CorA_cytoplasmic_dom"/>
</dbReference>
<dbReference type="InterPro" id="IPR045863">
    <property type="entry name" value="CorA_TM1_TM2"/>
</dbReference>
<dbReference type="VEuPathDB" id="FungiDB:SJAG_02578"/>
<dbReference type="Proteomes" id="UP000001744">
    <property type="component" value="Unassembled WGS sequence"/>
</dbReference>
<dbReference type="STRING" id="402676.B6K0M1"/>
<dbReference type="JaponicusDB" id="SJAG_02578">
    <property type="gene designation" value="mnr2"/>
</dbReference>
<evidence type="ECO:0000256" key="6">
    <source>
        <dbReference type="SAM" id="MobiDB-lite"/>
    </source>
</evidence>
<dbReference type="PANTHER" id="PTHR21535">
    <property type="entry name" value="MAGNESIUM AND COBALT TRANSPORT PROTEIN/MITOCHONDRIAL IMPORT INNER MEMBRANE TRANSLOCASE SUBUNIT TIM8"/>
    <property type="match status" value="1"/>
</dbReference>
<dbReference type="OrthoDB" id="29879at2759"/>
<dbReference type="SUPFAM" id="SSF143865">
    <property type="entry name" value="CorA soluble domain-like"/>
    <property type="match status" value="1"/>
</dbReference>
<dbReference type="CDD" id="cd12829">
    <property type="entry name" value="Alr1p-like"/>
    <property type="match status" value="1"/>
</dbReference>
<sequence length="727" mass="82253">MNSSPKGSSPVDTPGAHLASAAAFTVKDTDQLSPLRSRQRLSPAVKRRDTIESSSTHSPREQNEGEDFDSGDESQPLTQKEHVLSHSLPRAFQFSRAYSESTLGDDTELSGKGPNNAFGTNPTRQSKNNDTPPRRPTWKVRGLSLQQQQLQQLHQPLLSEPLDVDADERTALLDRTHTTSERLSRTYAAAPNPYLTRTWLESHAARVSAKDVNNPPSMPTSVCPSPHDEDAHSVHSNMEHSDSNVLQKAVEDFYSHSASDKMSSHSVHNYFDEEEASSRASAHERESSPKSEDGVFTPIPGTVPTNINPEFDVLDAWAEEEILANESNVEDGDSESTSIPGRRRQRARKMSEPMLVDGRYRVRDRWANFRKHESERPFRFTFFTDELPTTIHSRNLWELPQEGQSFRELFHSGGTWWLDVYAPTADEVRLLAKCFHIHPLTVEDITMEEDREKVELFRNYYFVTFRSFNQLPSSADYLKPLNLYMVVFRDGILTFHANPTPHPPNVRRRIRQLNGYLTVDADWIAYALIDDTTDAFAPLIEKIEDEVDTIDGIILGIHHEHVREVEPQESMLKRVGECRKLIMSLLRLLANKADVVRGLAKRCNEAWQVAPRGEIALYLGDVQDHIVTMVQNLNHYEKILSRSHSNYLAQISINMTLVSNETNDVLSRLTVLGTILVPLNLVTGLWGMNTKVPGQDAPGLTWFFGILSSLIVFAVLSVIVCKRYKMI</sequence>
<feature type="region of interest" description="Disordered" evidence="6">
    <location>
        <begin position="1"/>
        <end position="88"/>
    </location>
</feature>
<feature type="transmembrane region" description="Helical" evidence="7">
    <location>
        <begin position="700"/>
        <end position="721"/>
    </location>
</feature>
<name>B6K0M1_SCHJY</name>
<dbReference type="Gene3D" id="3.30.460.20">
    <property type="entry name" value="CorA soluble domain-like"/>
    <property type="match status" value="1"/>
</dbReference>